<dbReference type="Proteomes" id="UP000199399">
    <property type="component" value="Unassembled WGS sequence"/>
</dbReference>
<dbReference type="GO" id="GO:0071949">
    <property type="term" value="F:FAD binding"/>
    <property type="evidence" value="ECO:0007669"/>
    <property type="project" value="InterPro"/>
</dbReference>
<protein>
    <submittedName>
        <fullName evidence="6">FAD/FMN-containing dehydrogenase</fullName>
    </submittedName>
</protein>
<gene>
    <name evidence="6" type="ORF">SAMN04489759_106141</name>
</gene>
<organism evidence="6 7">
    <name type="scientific">Sulfitobacter delicatus</name>
    <dbReference type="NCBI Taxonomy" id="218672"/>
    <lineage>
        <taxon>Bacteria</taxon>
        <taxon>Pseudomonadati</taxon>
        <taxon>Pseudomonadota</taxon>
        <taxon>Alphaproteobacteria</taxon>
        <taxon>Rhodobacterales</taxon>
        <taxon>Roseobacteraceae</taxon>
        <taxon>Sulfitobacter</taxon>
    </lineage>
</organism>
<evidence type="ECO:0000313" key="7">
    <source>
        <dbReference type="Proteomes" id="UP000199399"/>
    </source>
</evidence>
<dbReference type="GO" id="GO:0022904">
    <property type="term" value="P:respiratory electron transport chain"/>
    <property type="evidence" value="ECO:0007669"/>
    <property type="project" value="TreeGrafter"/>
</dbReference>
<dbReference type="SUPFAM" id="SSF56176">
    <property type="entry name" value="FAD-binding/transporter-associated domain-like"/>
    <property type="match status" value="1"/>
</dbReference>
<dbReference type="Gene3D" id="3.30.465.10">
    <property type="match status" value="1"/>
</dbReference>
<dbReference type="InterPro" id="IPR016169">
    <property type="entry name" value="FAD-bd_PCMH_sub2"/>
</dbReference>
<accession>A0A1G7TBZ7</accession>
<dbReference type="PANTHER" id="PTHR43716:SF2">
    <property type="entry name" value="BLL6224 PROTEIN"/>
    <property type="match status" value="1"/>
</dbReference>
<dbReference type="Gene3D" id="3.30.43.10">
    <property type="entry name" value="Uridine Diphospho-n-acetylenolpyruvylglucosamine Reductase, domain 2"/>
    <property type="match status" value="1"/>
</dbReference>
<dbReference type="InterPro" id="IPR016164">
    <property type="entry name" value="FAD-linked_Oxase-like_C"/>
</dbReference>
<evidence type="ECO:0000259" key="5">
    <source>
        <dbReference type="PROSITE" id="PS51387"/>
    </source>
</evidence>
<keyword evidence="3" id="KW-0285">Flavoprotein</keyword>
<name>A0A1G7TBZ7_9RHOB</name>
<dbReference type="FunFam" id="1.10.45.10:FF:000001">
    <property type="entry name" value="D-lactate dehydrogenase mitochondrial"/>
    <property type="match status" value="1"/>
</dbReference>
<dbReference type="Pfam" id="PF02913">
    <property type="entry name" value="FAD-oxidase_C"/>
    <property type="match status" value="1"/>
</dbReference>
<dbReference type="InterPro" id="IPR004113">
    <property type="entry name" value="FAD-bd_oxidored_4_C"/>
</dbReference>
<dbReference type="InterPro" id="IPR006094">
    <property type="entry name" value="Oxid_FAD_bind_N"/>
</dbReference>
<sequence>MTTLTAERGASGTDSRDHVPLLDALRDAIGAAYVLTDAQDLATRLVEDRGLRSGTAIALLRPGSTEEVATCLRLCQTAKVPVTPQGGNTGLAGGGVPDGGIILTTDRLNRIRQVDPTNATMTVEAGCILANIQAAADEVDALFPLSLASEGSCQIGGNLSTNAGGTAVLRYGNTRDLVLGVEVVLPDGRVLNDLNGLRKNNTGYDLKNLFIGAEGTLGIITAAVIKLFPKPTARATALVACTGPDPALALYARMRSQTADTLSTFEYIDRLGLQMVVDHAPGCSDPMVEVHPAYCLIELTGNGAQADLDARLEGALEAAFEAEEIIDAVIGASEAQKDALWALRENLSEAQKPEGASIKHDVSVPVSRVADFIKVATQACMDHMPGLRPCPFGHFGDGNLHFNLSRPVDMADADFLAEYGAFNRIVHDIVHEMGGSFSAEHGIGTFKRAELRRYKDPVALELMEQLKAVLDPGQMLNPGKVL</sequence>
<dbReference type="InterPro" id="IPR051264">
    <property type="entry name" value="FAD-oxidored/transferase_4"/>
</dbReference>
<dbReference type="Gene3D" id="3.30.70.2740">
    <property type="match status" value="1"/>
</dbReference>
<dbReference type="FunFam" id="3.30.465.10:FF:000001">
    <property type="entry name" value="D-2-hydroxyglutarate dehydrogenase, mitochondrial"/>
    <property type="match status" value="1"/>
</dbReference>
<dbReference type="Gene3D" id="1.10.45.10">
    <property type="entry name" value="Vanillyl-alcohol Oxidase, Chain A, domain 4"/>
    <property type="match status" value="1"/>
</dbReference>
<comment type="similarity">
    <text evidence="2">Belongs to the FAD-binding oxidoreductase/transferase type 4 family.</text>
</comment>
<dbReference type="InterPro" id="IPR016167">
    <property type="entry name" value="FAD-bd_PCMH_sub1"/>
</dbReference>
<dbReference type="RefSeq" id="WP_093742661.1">
    <property type="nucleotide sequence ID" value="NZ_FNBP01000006.1"/>
</dbReference>
<dbReference type="SUPFAM" id="SSF55103">
    <property type="entry name" value="FAD-linked oxidases, C-terminal domain"/>
    <property type="match status" value="1"/>
</dbReference>
<evidence type="ECO:0000313" key="6">
    <source>
        <dbReference type="EMBL" id="SDG32120.1"/>
    </source>
</evidence>
<dbReference type="STRING" id="218672.SAMN04489759_106141"/>
<dbReference type="Gene3D" id="3.30.70.2190">
    <property type="match status" value="1"/>
</dbReference>
<dbReference type="PROSITE" id="PS51387">
    <property type="entry name" value="FAD_PCMH"/>
    <property type="match status" value="1"/>
</dbReference>
<evidence type="ECO:0000256" key="3">
    <source>
        <dbReference type="ARBA" id="ARBA00022630"/>
    </source>
</evidence>
<comment type="cofactor">
    <cofactor evidence="1">
        <name>FAD</name>
        <dbReference type="ChEBI" id="CHEBI:57692"/>
    </cofactor>
</comment>
<feature type="domain" description="FAD-binding PCMH-type" evidence="5">
    <location>
        <begin position="52"/>
        <end position="230"/>
    </location>
</feature>
<evidence type="ECO:0000256" key="2">
    <source>
        <dbReference type="ARBA" id="ARBA00008000"/>
    </source>
</evidence>
<reference evidence="7" key="1">
    <citation type="submission" date="2016-10" db="EMBL/GenBank/DDBJ databases">
        <authorList>
            <person name="Varghese N."/>
            <person name="Submissions S."/>
        </authorList>
    </citation>
    <scope>NUCLEOTIDE SEQUENCE [LARGE SCALE GENOMIC DNA]</scope>
    <source>
        <strain evidence="7">DSM 16477</strain>
    </source>
</reference>
<keyword evidence="4" id="KW-0274">FAD</keyword>
<dbReference type="InterPro" id="IPR016166">
    <property type="entry name" value="FAD-bd_PCMH"/>
</dbReference>
<dbReference type="AlphaFoldDB" id="A0A1G7TBZ7"/>
<dbReference type="Pfam" id="PF01565">
    <property type="entry name" value="FAD_binding_4"/>
    <property type="match status" value="1"/>
</dbReference>
<evidence type="ECO:0000256" key="1">
    <source>
        <dbReference type="ARBA" id="ARBA00001974"/>
    </source>
</evidence>
<dbReference type="EMBL" id="FNBP01000006">
    <property type="protein sequence ID" value="SDG32120.1"/>
    <property type="molecule type" value="Genomic_DNA"/>
</dbReference>
<dbReference type="PANTHER" id="PTHR43716">
    <property type="entry name" value="D-2-HYDROXYGLUTARATE DEHYDROGENASE, MITOCHONDRIAL"/>
    <property type="match status" value="1"/>
</dbReference>
<dbReference type="OrthoDB" id="9811557at2"/>
<evidence type="ECO:0000256" key="4">
    <source>
        <dbReference type="ARBA" id="ARBA00022827"/>
    </source>
</evidence>
<dbReference type="InterPro" id="IPR016171">
    <property type="entry name" value="Vanillyl_alc_oxidase_C-sub2"/>
</dbReference>
<proteinExistence type="inferred from homology"/>
<keyword evidence="7" id="KW-1185">Reference proteome</keyword>
<dbReference type="GO" id="GO:0003824">
    <property type="term" value="F:catalytic activity"/>
    <property type="evidence" value="ECO:0007669"/>
    <property type="project" value="InterPro"/>
</dbReference>
<dbReference type="InterPro" id="IPR036318">
    <property type="entry name" value="FAD-bd_PCMH-like_sf"/>
</dbReference>